<gene>
    <name evidence="2" type="ORF">DOTSEDRAFT_70772</name>
</gene>
<evidence type="ECO:0000313" key="3">
    <source>
        <dbReference type="Proteomes" id="UP000016933"/>
    </source>
</evidence>
<feature type="compositionally biased region" description="Polar residues" evidence="1">
    <location>
        <begin position="1"/>
        <end position="16"/>
    </location>
</feature>
<dbReference type="AlphaFoldDB" id="N1PXI9"/>
<protein>
    <submittedName>
        <fullName evidence="2">Uncharacterized protein</fullName>
    </submittedName>
</protein>
<dbReference type="HOGENOM" id="CLU_1806127_0_0_1"/>
<proteinExistence type="predicted"/>
<keyword evidence="3" id="KW-1185">Reference proteome</keyword>
<organism evidence="2 3">
    <name type="scientific">Dothistroma septosporum (strain NZE10 / CBS 128990)</name>
    <name type="common">Red band needle blight fungus</name>
    <name type="synonym">Mycosphaerella pini</name>
    <dbReference type="NCBI Taxonomy" id="675120"/>
    <lineage>
        <taxon>Eukaryota</taxon>
        <taxon>Fungi</taxon>
        <taxon>Dikarya</taxon>
        <taxon>Ascomycota</taxon>
        <taxon>Pezizomycotina</taxon>
        <taxon>Dothideomycetes</taxon>
        <taxon>Dothideomycetidae</taxon>
        <taxon>Mycosphaerellales</taxon>
        <taxon>Mycosphaerellaceae</taxon>
        <taxon>Dothistroma</taxon>
    </lineage>
</organism>
<sequence>MHGSNKQIHARNQSWFNRAERSSPTIEHDARKLAICPTPFWTHCRKSEWPPIKLTSSTLRADLARSALSRRQRIGHSRTASTTSRSIAEGRPFPFSYKDIISVARLKLVRTQILHSRCESGTTTLQLRVVHQLDPLYDILRAI</sequence>
<name>N1PXI9_DOTSN</name>
<feature type="region of interest" description="Disordered" evidence="1">
    <location>
        <begin position="1"/>
        <end position="22"/>
    </location>
</feature>
<accession>N1PXI9</accession>
<dbReference type="EMBL" id="KB446537">
    <property type="protein sequence ID" value="EME46944.1"/>
    <property type="molecule type" value="Genomic_DNA"/>
</dbReference>
<dbReference type="Proteomes" id="UP000016933">
    <property type="component" value="Unassembled WGS sequence"/>
</dbReference>
<reference evidence="2 3" key="2">
    <citation type="journal article" date="2012" name="PLoS Pathog.">
        <title>Diverse lifestyles and strategies of plant pathogenesis encoded in the genomes of eighteen Dothideomycetes fungi.</title>
        <authorList>
            <person name="Ohm R.A."/>
            <person name="Feau N."/>
            <person name="Henrissat B."/>
            <person name="Schoch C.L."/>
            <person name="Horwitz B.A."/>
            <person name="Barry K.W."/>
            <person name="Condon B.J."/>
            <person name="Copeland A.C."/>
            <person name="Dhillon B."/>
            <person name="Glaser F."/>
            <person name="Hesse C.N."/>
            <person name="Kosti I."/>
            <person name="LaButti K."/>
            <person name="Lindquist E.A."/>
            <person name="Lucas S."/>
            <person name="Salamov A.A."/>
            <person name="Bradshaw R.E."/>
            <person name="Ciuffetti L."/>
            <person name="Hamelin R.C."/>
            <person name="Kema G.H.J."/>
            <person name="Lawrence C."/>
            <person name="Scott J.A."/>
            <person name="Spatafora J.W."/>
            <person name="Turgeon B.G."/>
            <person name="de Wit P.J.G.M."/>
            <person name="Zhong S."/>
            <person name="Goodwin S.B."/>
            <person name="Grigoriev I.V."/>
        </authorList>
    </citation>
    <scope>NUCLEOTIDE SEQUENCE [LARGE SCALE GENOMIC DNA]</scope>
    <source>
        <strain evidence="3">NZE10 / CBS 128990</strain>
    </source>
</reference>
<evidence type="ECO:0000256" key="1">
    <source>
        <dbReference type="SAM" id="MobiDB-lite"/>
    </source>
</evidence>
<reference evidence="3" key="1">
    <citation type="journal article" date="2012" name="PLoS Genet.">
        <title>The genomes of the fungal plant pathogens Cladosporium fulvum and Dothistroma septosporum reveal adaptation to different hosts and lifestyles but also signatures of common ancestry.</title>
        <authorList>
            <person name="de Wit P.J.G.M."/>
            <person name="van der Burgt A."/>
            <person name="Oekmen B."/>
            <person name="Stergiopoulos I."/>
            <person name="Abd-Elsalam K.A."/>
            <person name="Aerts A.L."/>
            <person name="Bahkali A.H."/>
            <person name="Beenen H.G."/>
            <person name="Chettri P."/>
            <person name="Cox M.P."/>
            <person name="Datema E."/>
            <person name="de Vries R.P."/>
            <person name="Dhillon B."/>
            <person name="Ganley A.R."/>
            <person name="Griffiths S.A."/>
            <person name="Guo Y."/>
            <person name="Hamelin R.C."/>
            <person name="Henrissat B."/>
            <person name="Kabir M.S."/>
            <person name="Jashni M.K."/>
            <person name="Kema G."/>
            <person name="Klaubauf S."/>
            <person name="Lapidus A."/>
            <person name="Levasseur A."/>
            <person name="Lindquist E."/>
            <person name="Mehrabi R."/>
            <person name="Ohm R.A."/>
            <person name="Owen T.J."/>
            <person name="Salamov A."/>
            <person name="Schwelm A."/>
            <person name="Schijlen E."/>
            <person name="Sun H."/>
            <person name="van den Burg H.A."/>
            <person name="van Ham R.C.H.J."/>
            <person name="Zhang S."/>
            <person name="Goodwin S.B."/>
            <person name="Grigoriev I.V."/>
            <person name="Collemare J."/>
            <person name="Bradshaw R.E."/>
        </authorList>
    </citation>
    <scope>NUCLEOTIDE SEQUENCE [LARGE SCALE GENOMIC DNA]</scope>
    <source>
        <strain evidence="3">NZE10 / CBS 128990</strain>
    </source>
</reference>
<evidence type="ECO:0000313" key="2">
    <source>
        <dbReference type="EMBL" id="EME46944.1"/>
    </source>
</evidence>